<protein>
    <submittedName>
        <fullName evidence="1">Uncharacterized protein</fullName>
    </submittedName>
</protein>
<evidence type="ECO:0000313" key="1">
    <source>
        <dbReference type="EMBL" id="JAH55005.1"/>
    </source>
</evidence>
<reference evidence="1" key="2">
    <citation type="journal article" date="2015" name="Fish Shellfish Immunol.">
        <title>Early steps in the European eel (Anguilla anguilla)-Vibrio vulnificus interaction in the gills: Role of the RtxA13 toxin.</title>
        <authorList>
            <person name="Callol A."/>
            <person name="Pajuelo D."/>
            <person name="Ebbesson L."/>
            <person name="Teles M."/>
            <person name="MacKenzie S."/>
            <person name="Amaro C."/>
        </authorList>
    </citation>
    <scope>NUCLEOTIDE SEQUENCE</scope>
</reference>
<accession>A0A0E9TQ50</accession>
<organism evidence="1">
    <name type="scientific">Anguilla anguilla</name>
    <name type="common">European freshwater eel</name>
    <name type="synonym">Muraena anguilla</name>
    <dbReference type="NCBI Taxonomy" id="7936"/>
    <lineage>
        <taxon>Eukaryota</taxon>
        <taxon>Metazoa</taxon>
        <taxon>Chordata</taxon>
        <taxon>Craniata</taxon>
        <taxon>Vertebrata</taxon>
        <taxon>Euteleostomi</taxon>
        <taxon>Actinopterygii</taxon>
        <taxon>Neopterygii</taxon>
        <taxon>Teleostei</taxon>
        <taxon>Anguilliformes</taxon>
        <taxon>Anguillidae</taxon>
        <taxon>Anguilla</taxon>
    </lineage>
</organism>
<reference evidence="1" key="1">
    <citation type="submission" date="2014-11" db="EMBL/GenBank/DDBJ databases">
        <authorList>
            <person name="Amaro Gonzalez C."/>
        </authorList>
    </citation>
    <scope>NUCLEOTIDE SEQUENCE</scope>
</reference>
<name>A0A0E9TQ50_ANGAN</name>
<proteinExistence type="predicted"/>
<sequence length="15" mass="1922">MLYCFWNKVRTALNY</sequence>
<dbReference type="EMBL" id="GBXM01053572">
    <property type="protein sequence ID" value="JAH55005.1"/>
    <property type="molecule type" value="Transcribed_RNA"/>
</dbReference>